<evidence type="ECO:0000259" key="1">
    <source>
        <dbReference type="SMART" id="SM00053"/>
    </source>
</evidence>
<dbReference type="InterPro" id="IPR022812">
    <property type="entry name" value="Dynamin"/>
</dbReference>
<dbReference type="GO" id="GO:0003924">
    <property type="term" value="F:GTPase activity"/>
    <property type="evidence" value="ECO:0007669"/>
    <property type="project" value="InterPro"/>
</dbReference>
<evidence type="ECO:0000313" key="2">
    <source>
        <dbReference type="EMBL" id="KAF2186112.1"/>
    </source>
</evidence>
<dbReference type="OrthoDB" id="415706at2759"/>
<dbReference type="SUPFAM" id="SSF52540">
    <property type="entry name" value="P-loop containing nucleoside triphosphate hydrolases"/>
    <property type="match status" value="1"/>
</dbReference>
<dbReference type="PRINTS" id="PR00195">
    <property type="entry name" value="DYNAMIN"/>
</dbReference>
<dbReference type="PANTHER" id="PTHR11566:SF21">
    <property type="entry name" value="DYNAMIN RELATED PROTEIN 1, ISOFORM A"/>
    <property type="match status" value="1"/>
</dbReference>
<reference evidence="2" key="1">
    <citation type="journal article" date="2020" name="Stud. Mycol.">
        <title>101 Dothideomycetes genomes: a test case for predicting lifestyles and emergence of pathogens.</title>
        <authorList>
            <person name="Haridas S."/>
            <person name="Albert R."/>
            <person name="Binder M."/>
            <person name="Bloem J."/>
            <person name="Labutti K."/>
            <person name="Salamov A."/>
            <person name="Andreopoulos B."/>
            <person name="Baker S."/>
            <person name="Barry K."/>
            <person name="Bills G."/>
            <person name="Bluhm B."/>
            <person name="Cannon C."/>
            <person name="Castanera R."/>
            <person name="Culley D."/>
            <person name="Daum C."/>
            <person name="Ezra D."/>
            <person name="Gonzalez J."/>
            <person name="Henrissat B."/>
            <person name="Kuo A."/>
            <person name="Liang C."/>
            <person name="Lipzen A."/>
            <person name="Lutzoni F."/>
            <person name="Magnuson J."/>
            <person name="Mondo S."/>
            <person name="Nolan M."/>
            <person name="Ohm R."/>
            <person name="Pangilinan J."/>
            <person name="Park H.-J."/>
            <person name="Ramirez L."/>
            <person name="Alfaro M."/>
            <person name="Sun H."/>
            <person name="Tritt A."/>
            <person name="Yoshinaga Y."/>
            <person name="Zwiers L.-H."/>
            <person name="Turgeon B."/>
            <person name="Goodwin S."/>
            <person name="Spatafora J."/>
            <person name="Crous P."/>
            <person name="Grigoriev I."/>
        </authorList>
    </citation>
    <scope>NUCLEOTIDE SEQUENCE</scope>
    <source>
        <strain evidence="2">CBS 207.26</strain>
    </source>
</reference>
<dbReference type="GO" id="GO:0005739">
    <property type="term" value="C:mitochondrion"/>
    <property type="evidence" value="ECO:0007669"/>
    <property type="project" value="TreeGrafter"/>
</dbReference>
<organism evidence="2 3">
    <name type="scientific">Zopfia rhizophila CBS 207.26</name>
    <dbReference type="NCBI Taxonomy" id="1314779"/>
    <lineage>
        <taxon>Eukaryota</taxon>
        <taxon>Fungi</taxon>
        <taxon>Dikarya</taxon>
        <taxon>Ascomycota</taxon>
        <taxon>Pezizomycotina</taxon>
        <taxon>Dothideomycetes</taxon>
        <taxon>Dothideomycetes incertae sedis</taxon>
        <taxon>Zopfiaceae</taxon>
        <taxon>Zopfia</taxon>
    </lineage>
</organism>
<dbReference type="InterPro" id="IPR027417">
    <property type="entry name" value="P-loop_NTPase"/>
</dbReference>
<accession>A0A6A6E5T0</accession>
<dbReference type="SMART" id="SM00053">
    <property type="entry name" value="DYNc"/>
    <property type="match status" value="1"/>
</dbReference>
<evidence type="ECO:0000313" key="3">
    <source>
        <dbReference type="Proteomes" id="UP000800200"/>
    </source>
</evidence>
<dbReference type="GO" id="GO:0048312">
    <property type="term" value="P:intracellular distribution of mitochondria"/>
    <property type="evidence" value="ECO:0007669"/>
    <property type="project" value="TreeGrafter"/>
</dbReference>
<feature type="domain" description="Dynamin GTPase" evidence="1">
    <location>
        <begin position="1"/>
        <end position="191"/>
    </location>
</feature>
<dbReference type="Proteomes" id="UP000800200">
    <property type="component" value="Unassembled WGS sequence"/>
</dbReference>
<dbReference type="AlphaFoldDB" id="A0A6A6E5T0"/>
<proteinExistence type="predicted"/>
<name>A0A6A6E5T0_9PEZI</name>
<protein>
    <recommendedName>
        <fullName evidence="1">Dynamin GTPase domain-containing protein</fullName>
    </recommendedName>
</protein>
<dbReference type="InterPro" id="IPR045063">
    <property type="entry name" value="Dynamin_N"/>
</dbReference>
<dbReference type="GO" id="GO:0005525">
    <property type="term" value="F:GTP binding"/>
    <property type="evidence" value="ECO:0007669"/>
    <property type="project" value="InterPro"/>
</dbReference>
<dbReference type="GO" id="GO:0008017">
    <property type="term" value="F:microtubule binding"/>
    <property type="evidence" value="ECO:0007669"/>
    <property type="project" value="TreeGrafter"/>
</dbReference>
<sequence>MSLIDDINKLRSLGVDYYVLLPQLVVYGDQSSGKSLVLEAISGIPFPAKDGFISVAIVPTFHYTLSGQGDFHDLVEKAKEAMGISNSASAFLSNVLRFEISGPTHPHLTIVDLPGLIHSENKVQSRSNVALIQDIVCYYMQNTRSIILVVVLVKNDYANQRTLGEPDTLAVGSESKRAFVDLVKNVDIEFRLG</sequence>
<dbReference type="EMBL" id="ML994631">
    <property type="protein sequence ID" value="KAF2186112.1"/>
    <property type="molecule type" value="Genomic_DNA"/>
</dbReference>
<dbReference type="GO" id="GO:0005874">
    <property type="term" value="C:microtubule"/>
    <property type="evidence" value="ECO:0007669"/>
    <property type="project" value="TreeGrafter"/>
</dbReference>
<dbReference type="PANTHER" id="PTHR11566">
    <property type="entry name" value="DYNAMIN"/>
    <property type="match status" value="1"/>
</dbReference>
<dbReference type="GO" id="GO:0000266">
    <property type="term" value="P:mitochondrial fission"/>
    <property type="evidence" value="ECO:0007669"/>
    <property type="project" value="TreeGrafter"/>
</dbReference>
<dbReference type="GO" id="GO:0016020">
    <property type="term" value="C:membrane"/>
    <property type="evidence" value="ECO:0007669"/>
    <property type="project" value="TreeGrafter"/>
</dbReference>
<dbReference type="GO" id="GO:0006897">
    <property type="term" value="P:endocytosis"/>
    <property type="evidence" value="ECO:0007669"/>
    <property type="project" value="TreeGrafter"/>
</dbReference>
<dbReference type="Gene3D" id="3.40.50.300">
    <property type="entry name" value="P-loop containing nucleotide triphosphate hydrolases"/>
    <property type="match status" value="1"/>
</dbReference>
<dbReference type="InterPro" id="IPR001401">
    <property type="entry name" value="Dynamin_GTPase"/>
</dbReference>
<dbReference type="Pfam" id="PF00350">
    <property type="entry name" value="Dynamin_N"/>
    <property type="match status" value="1"/>
</dbReference>
<dbReference type="GO" id="GO:0016559">
    <property type="term" value="P:peroxisome fission"/>
    <property type="evidence" value="ECO:0007669"/>
    <property type="project" value="TreeGrafter"/>
</dbReference>
<keyword evidence="3" id="KW-1185">Reference proteome</keyword>
<gene>
    <name evidence="2" type="ORF">K469DRAFT_726484</name>
</gene>